<dbReference type="EMBL" id="WNDX01000007">
    <property type="protein sequence ID" value="KAF1048003.1"/>
    <property type="molecule type" value="Genomic_DNA"/>
</dbReference>
<dbReference type="PANTHER" id="PTHR35936:SF37">
    <property type="entry name" value="AMINO ACID ABC TRANSPORTER SUBSTRATE-BINDING PROTEIN"/>
    <property type="match status" value="1"/>
</dbReference>
<protein>
    <submittedName>
        <fullName evidence="7">Cyclohexadienyl dehydratase</fullName>
    </submittedName>
</protein>
<dbReference type="AlphaFoldDB" id="A0A7V8G029"/>
<evidence type="ECO:0000256" key="2">
    <source>
        <dbReference type="ARBA" id="ARBA00010333"/>
    </source>
</evidence>
<proteinExistence type="inferred from homology"/>
<gene>
    <name evidence="7" type="primary">pheC_2</name>
    <name evidence="7" type="ORF">GAK35_00423</name>
</gene>
<keyword evidence="3 5" id="KW-0732">Signal</keyword>
<dbReference type="Pfam" id="PF00497">
    <property type="entry name" value="SBP_bac_3"/>
    <property type="match status" value="1"/>
</dbReference>
<comment type="similarity">
    <text evidence="2">Belongs to the bacterial solute-binding protein 3 family.</text>
</comment>
<feature type="signal peptide" evidence="5">
    <location>
        <begin position="1"/>
        <end position="24"/>
    </location>
</feature>
<dbReference type="Proteomes" id="UP000462435">
    <property type="component" value="Unassembled WGS sequence"/>
</dbReference>
<evidence type="ECO:0000256" key="3">
    <source>
        <dbReference type="ARBA" id="ARBA00022729"/>
    </source>
</evidence>
<dbReference type="InterPro" id="IPR018313">
    <property type="entry name" value="SBP_3_CS"/>
</dbReference>
<sequence length="156" mass="17038">MKFAKPVLAASFGLLAIVAANAHADALADIQKSGVLKIAVPQDFAPFGSVNSDLQLQGLDIDVAKLIAQKMGVKVQLVPVASANRIAYLQTHKADLVISTLGKNAEREKVIDFSQAYAPYNKQRVRRGQRQGRQRRRPGRQNRGRGPRHLPGHPTD</sequence>
<reference evidence="8" key="1">
    <citation type="journal article" date="2020" name="MBio">
        <title>Horizontal gene transfer to a defensive symbiont with a reduced genome amongst a multipartite beetle microbiome.</title>
        <authorList>
            <person name="Waterworth S.C."/>
            <person name="Florez L.V."/>
            <person name="Rees E.R."/>
            <person name="Hertweck C."/>
            <person name="Kaltenpoth M."/>
            <person name="Kwan J.C."/>
        </authorList>
    </citation>
    <scope>NUCLEOTIDE SEQUENCE [LARGE SCALE GENOMIC DNA]</scope>
</reference>
<accession>A0A7V8G029</accession>
<feature type="region of interest" description="Disordered" evidence="4">
    <location>
        <begin position="121"/>
        <end position="156"/>
    </location>
</feature>
<evidence type="ECO:0000256" key="1">
    <source>
        <dbReference type="ARBA" id="ARBA00004196"/>
    </source>
</evidence>
<evidence type="ECO:0000256" key="4">
    <source>
        <dbReference type="SAM" id="MobiDB-lite"/>
    </source>
</evidence>
<comment type="caution">
    <text evidence="7">The sequence shown here is derived from an EMBL/GenBank/DDBJ whole genome shotgun (WGS) entry which is preliminary data.</text>
</comment>
<dbReference type="InterPro" id="IPR001638">
    <property type="entry name" value="Solute-binding_3/MltF_N"/>
</dbReference>
<name>A0A7V8G029_9BURK</name>
<dbReference type="Gene3D" id="3.40.190.10">
    <property type="entry name" value="Periplasmic binding protein-like II"/>
    <property type="match status" value="1"/>
</dbReference>
<comment type="subcellular location">
    <subcellularLocation>
        <location evidence="1">Cell envelope</location>
    </subcellularLocation>
</comment>
<evidence type="ECO:0000259" key="6">
    <source>
        <dbReference type="Pfam" id="PF00497"/>
    </source>
</evidence>
<feature type="domain" description="Solute-binding protein family 3/N-terminal" evidence="6">
    <location>
        <begin position="36"/>
        <end position="124"/>
    </location>
</feature>
<dbReference type="PANTHER" id="PTHR35936">
    <property type="entry name" value="MEMBRANE-BOUND LYTIC MUREIN TRANSGLYCOSYLASE F"/>
    <property type="match status" value="1"/>
</dbReference>
<evidence type="ECO:0000313" key="8">
    <source>
        <dbReference type="Proteomes" id="UP000462435"/>
    </source>
</evidence>
<evidence type="ECO:0000313" key="7">
    <source>
        <dbReference type="EMBL" id="KAF1048003.1"/>
    </source>
</evidence>
<dbReference type="PROSITE" id="PS01039">
    <property type="entry name" value="SBP_BACTERIAL_3"/>
    <property type="match status" value="1"/>
</dbReference>
<feature type="chain" id="PRO_5030842659" evidence="5">
    <location>
        <begin position="25"/>
        <end position="156"/>
    </location>
</feature>
<dbReference type="SUPFAM" id="SSF53850">
    <property type="entry name" value="Periplasmic binding protein-like II"/>
    <property type="match status" value="1"/>
</dbReference>
<feature type="compositionally biased region" description="Basic residues" evidence="4">
    <location>
        <begin position="123"/>
        <end position="156"/>
    </location>
</feature>
<organism evidence="7 8">
    <name type="scientific">Herbaspirillum frisingense</name>
    <dbReference type="NCBI Taxonomy" id="92645"/>
    <lineage>
        <taxon>Bacteria</taxon>
        <taxon>Pseudomonadati</taxon>
        <taxon>Pseudomonadota</taxon>
        <taxon>Betaproteobacteria</taxon>
        <taxon>Burkholderiales</taxon>
        <taxon>Oxalobacteraceae</taxon>
        <taxon>Herbaspirillum</taxon>
    </lineage>
</organism>
<evidence type="ECO:0000256" key="5">
    <source>
        <dbReference type="SAM" id="SignalP"/>
    </source>
</evidence>
<dbReference type="GO" id="GO:0030313">
    <property type="term" value="C:cell envelope"/>
    <property type="evidence" value="ECO:0007669"/>
    <property type="project" value="UniProtKB-SubCell"/>
</dbReference>